<accession>A0A167PVZ7</accession>
<dbReference type="AlphaFoldDB" id="A0A167PVZ7"/>
<name>A0A167PVZ7_CALVF</name>
<protein>
    <submittedName>
        <fullName evidence="1">Uncharacterized protein</fullName>
    </submittedName>
</protein>
<dbReference type="OrthoDB" id="2107880at2759"/>
<evidence type="ECO:0000313" key="1">
    <source>
        <dbReference type="EMBL" id="KZO99169.1"/>
    </source>
</evidence>
<organism evidence="1 2">
    <name type="scientific">Calocera viscosa (strain TUFC12733)</name>
    <dbReference type="NCBI Taxonomy" id="1330018"/>
    <lineage>
        <taxon>Eukaryota</taxon>
        <taxon>Fungi</taxon>
        <taxon>Dikarya</taxon>
        <taxon>Basidiomycota</taxon>
        <taxon>Agaricomycotina</taxon>
        <taxon>Dacrymycetes</taxon>
        <taxon>Dacrymycetales</taxon>
        <taxon>Dacrymycetaceae</taxon>
        <taxon>Calocera</taxon>
    </lineage>
</organism>
<gene>
    <name evidence="1" type="ORF">CALVIDRAFT_561567</name>
</gene>
<dbReference type="STRING" id="1330018.A0A167PVZ7"/>
<proteinExistence type="predicted"/>
<dbReference type="Proteomes" id="UP000076738">
    <property type="component" value="Unassembled WGS sequence"/>
</dbReference>
<evidence type="ECO:0000313" key="2">
    <source>
        <dbReference type="Proteomes" id="UP000076738"/>
    </source>
</evidence>
<sequence>MPPSRSTLRHAMHRMALGVPLDPLKPRFQLQSLVETISQHMPATPKAAIALEAMRALTKEELKKKYPPGEKTLYPASYPMHYERLAEGIEKATKGIARPWWKRFFNIW</sequence>
<dbReference type="EMBL" id="KV417273">
    <property type="protein sequence ID" value="KZO99169.1"/>
    <property type="molecule type" value="Genomic_DNA"/>
</dbReference>
<dbReference type="Pfam" id="PF20180">
    <property type="entry name" value="UQCC2_CBP6"/>
    <property type="match status" value="1"/>
</dbReference>
<reference evidence="1 2" key="1">
    <citation type="journal article" date="2016" name="Mol. Biol. Evol.">
        <title>Comparative Genomics of Early-Diverging Mushroom-Forming Fungi Provides Insights into the Origins of Lignocellulose Decay Capabilities.</title>
        <authorList>
            <person name="Nagy L.G."/>
            <person name="Riley R."/>
            <person name="Tritt A."/>
            <person name="Adam C."/>
            <person name="Daum C."/>
            <person name="Floudas D."/>
            <person name="Sun H."/>
            <person name="Yadav J.S."/>
            <person name="Pangilinan J."/>
            <person name="Larsson K.H."/>
            <person name="Matsuura K."/>
            <person name="Barry K."/>
            <person name="Labutti K."/>
            <person name="Kuo R."/>
            <person name="Ohm R.A."/>
            <person name="Bhattacharya S.S."/>
            <person name="Shirouzu T."/>
            <person name="Yoshinaga Y."/>
            <person name="Martin F.M."/>
            <person name="Grigoriev I.V."/>
            <person name="Hibbett D.S."/>
        </authorList>
    </citation>
    <scope>NUCLEOTIDE SEQUENCE [LARGE SCALE GENOMIC DNA]</scope>
    <source>
        <strain evidence="1 2">TUFC12733</strain>
    </source>
</reference>
<keyword evidence="2" id="KW-1185">Reference proteome</keyword>